<dbReference type="Gene3D" id="3.40.50.150">
    <property type="entry name" value="Vaccinia Virus protein VP39"/>
    <property type="match status" value="1"/>
</dbReference>
<dbReference type="Pfam" id="PF08241">
    <property type="entry name" value="Methyltransf_11"/>
    <property type="match status" value="1"/>
</dbReference>
<dbReference type="InterPro" id="IPR013216">
    <property type="entry name" value="Methyltransf_11"/>
</dbReference>
<dbReference type="EMBL" id="AP022606">
    <property type="protein sequence ID" value="BBZ10111.1"/>
    <property type="molecule type" value="Genomic_DNA"/>
</dbReference>
<keyword evidence="3" id="KW-0808">Transferase</keyword>
<protein>
    <submittedName>
        <fullName evidence="2">Methyltransferase type 11</fullName>
    </submittedName>
    <submittedName>
        <fullName evidence="3">SAM-dependent methyltransferase</fullName>
    </submittedName>
</protein>
<dbReference type="GO" id="GO:0008757">
    <property type="term" value="F:S-adenosylmethionine-dependent methyltransferase activity"/>
    <property type="evidence" value="ECO:0007669"/>
    <property type="project" value="InterPro"/>
</dbReference>
<proteinExistence type="predicted"/>
<evidence type="ECO:0000313" key="2">
    <source>
        <dbReference type="EMBL" id="BBZ10111.1"/>
    </source>
</evidence>
<keyword evidence="3" id="KW-0489">Methyltransferase</keyword>
<dbReference type="SUPFAM" id="SSF53335">
    <property type="entry name" value="S-adenosyl-L-methionine-dependent methyltransferases"/>
    <property type="match status" value="1"/>
</dbReference>
<reference evidence="2" key="3">
    <citation type="submission" date="2020-02" db="EMBL/GenBank/DDBJ databases">
        <authorList>
            <person name="Matsumoto Y."/>
            <person name="Motooka D."/>
            <person name="Nakamura S."/>
        </authorList>
    </citation>
    <scope>NUCLEOTIDE SEQUENCE</scope>
    <source>
        <strain evidence="2">JCM 12687</strain>
    </source>
</reference>
<accession>A0A7I7W0F5</accession>
<feature type="domain" description="Methyltransferase type 11" evidence="1">
    <location>
        <begin position="42"/>
        <end position="118"/>
    </location>
</feature>
<keyword evidence="5" id="KW-1185">Reference proteome</keyword>
<sequence length="250" mass="27299">MSERATYDRVGQSYSATRQPDPRIAAVINEALQGMATVANIGAGAGSYEPPNTVVAVEPSGVMIAQRRAVVAPIIRAVAERLPIRTDAVDAALAILTIHHWSDVVAGVAEMVRVARRRVVIFTWDDTVFREFWLLREYLPAAAETDARLAVPITKLVSLLGNASVRTVAIPHDCVDGFGGAYWRRPHAYLDPTVRAGISMLALTAKPQLQQGLSRLSADLDSGEWTHRHADLLDQRELDLGYRLVVSDQA</sequence>
<dbReference type="GO" id="GO:0032259">
    <property type="term" value="P:methylation"/>
    <property type="evidence" value="ECO:0007669"/>
    <property type="project" value="UniProtKB-KW"/>
</dbReference>
<evidence type="ECO:0000313" key="3">
    <source>
        <dbReference type="EMBL" id="ORA41116.1"/>
    </source>
</evidence>
<dbReference type="RefSeq" id="WP_232080096.1">
    <property type="nucleotide sequence ID" value="NZ_AP022606.1"/>
</dbReference>
<gene>
    <name evidence="3" type="ORF">BST20_02990</name>
    <name evidence="2" type="ORF">MBRA_03060</name>
</gene>
<organism evidence="3 4">
    <name type="scientific">Mycobacterium branderi</name>
    <dbReference type="NCBI Taxonomy" id="43348"/>
    <lineage>
        <taxon>Bacteria</taxon>
        <taxon>Bacillati</taxon>
        <taxon>Actinomycetota</taxon>
        <taxon>Actinomycetes</taxon>
        <taxon>Mycobacteriales</taxon>
        <taxon>Mycobacteriaceae</taxon>
        <taxon>Mycobacterium</taxon>
    </lineage>
</organism>
<dbReference type="EMBL" id="MVHM01000001">
    <property type="protein sequence ID" value="ORA41116.1"/>
    <property type="molecule type" value="Genomic_DNA"/>
</dbReference>
<dbReference type="InterPro" id="IPR029063">
    <property type="entry name" value="SAM-dependent_MTases_sf"/>
</dbReference>
<evidence type="ECO:0000313" key="5">
    <source>
        <dbReference type="Proteomes" id="UP000467379"/>
    </source>
</evidence>
<reference evidence="3 4" key="1">
    <citation type="submission" date="2016-12" db="EMBL/GenBank/DDBJ databases">
        <title>The new phylogeny of genus Mycobacterium.</title>
        <authorList>
            <person name="Tortoli E."/>
            <person name="Trovato A."/>
            <person name="Cirillo D.M."/>
        </authorList>
    </citation>
    <scope>NUCLEOTIDE SEQUENCE [LARGE SCALE GENOMIC DNA]</scope>
    <source>
        <strain evidence="3 4">DSM 44624</strain>
    </source>
</reference>
<dbReference type="AlphaFoldDB" id="A0A7I7W0F5"/>
<reference evidence="2 5" key="2">
    <citation type="journal article" date="2019" name="Emerg. Microbes Infect.">
        <title>Comprehensive subspecies identification of 175 nontuberculous mycobacteria species based on 7547 genomic profiles.</title>
        <authorList>
            <person name="Matsumoto Y."/>
            <person name="Kinjo T."/>
            <person name="Motooka D."/>
            <person name="Nabeya D."/>
            <person name="Jung N."/>
            <person name="Uechi K."/>
            <person name="Horii T."/>
            <person name="Iida T."/>
            <person name="Fujita J."/>
            <person name="Nakamura S."/>
        </authorList>
    </citation>
    <scope>NUCLEOTIDE SEQUENCE [LARGE SCALE GENOMIC DNA]</scope>
    <source>
        <strain evidence="2 5">JCM 12687</strain>
    </source>
</reference>
<evidence type="ECO:0000259" key="1">
    <source>
        <dbReference type="Pfam" id="PF08241"/>
    </source>
</evidence>
<evidence type="ECO:0000313" key="4">
    <source>
        <dbReference type="Proteomes" id="UP000192441"/>
    </source>
</evidence>
<dbReference type="Proteomes" id="UP000192441">
    <property type="component" value="Unassembled WGS sequence"/>
</dbReference>
<name>A0A7I7W0F5_9MYCO</name>
<dbReference type="Proteomes" id="UP000467379">
    <property type="component" value="Chromosome"/>
</dbReference>